<evidence type="ECO:0000313" key="2">
    <source>
        <dbReference type="EMBL" id="KUJ09131.1"/>
    </source>
</evidence>
<proteinExistence type="predicted"/>
<dbReference type="KEGG" id="psco:LY89DRAFT_676495"/>
<dbReference type="InParanoid" id="A0A132B9S6"/>
<reference evidence="2 3" key="1">
    <citation type="submission" date="2015-10" db="EMBL/GenBank/DDBJ databases">
        <title>Full genome of DAOMC 229536 Phialocephala scopiformis, a fungal endophyte of spruce producing the potent anti-insectan compound rugulosin.</title>
        <authorList>
            <consortium name="DOE Joint Genome Institute"/>
            <person name="Walker A.K."/>
            <person name="Frasz S.L."/>
            <person name="Seifert K.A."/>
            <person name="Miller J.D."/>
            <person name="Mondo S.J."/>
            <person name="Labutti K."/>
            <person name="Lipzen A."/>
            <person name="Dockter R."/>
            <person name="Kennedy M."/>
            <person name="Grigoriev I.V."/>
            <person name="Spatafora J.W."/>
        </authorList>
    </citation>
    <scope>NUCLEOTIDE SEQUENCE [LARGE SCALE GENOMIC DNA]</scope>
    <source>
        <strain evidence="2 3">CBS 120377</strain>
    </source>
</reference>
<feature type="region of interest" description="Disordered" evidence="1">
    <location>
        <begin position="214"/>
        <end position="265"/>
    </location>
</feature>
<dbReference type="EMBL" id="KQ947433">
    <property type="protein sequence ID" value="KUJ09131.1"/>
    <property type="molecule type" value="Genomic_DNA"/>
</dbReference>
<dbReference type="AlphaFoldDB" id="A0A132B9S6"/>
<evidence type="ECO:0000313" key="3">
    <source>
        <dbReference type="Proteomes" id="UP000070700"/>
    </source>
</evidence>
<dbReference type="Proteomes" id="UP000070700">
    <property type="component" value="Unassembled WGS sequence"/>
</dbReference>
<feature type="compositionally biased region" description="Acidic residues" evidence="1">
    <location>
        <begin position="247"/>
        <end position="265"/>
    </location>
</feature>
<feature type="compositionally biased region" description="Polar residues" evidence="1">
    <location>
        <begin position="214"/>
        <end position="227"/>
    </location>
</feature>
<organism evidence="2 3">
    <name type="scientific">Mollisia scopiformis</name>
    <name type="common">Conifer needle endophyte fungus</name>
    <name type="synonym">Phialocephala scopiformis</name>
    <dbReference type="NCBI Taxonomy" id="149040"/>
    <lineage>
        <taxon>Eukaryota</taxon>
        <taxon>Fungi</taxon>
        <taxon>Dikarya</taxon>
        <taxon>Ascomycota</taxon>
        <taxon>Pezizomycotina</taxon>
        <taxon>Leotiomycetes</taxon>
        <taxon>Helotiales</taxon>
        <taxon>Mollisiaceae</taxon>
        <taxon>Mollisia</taxon>
    </lineage>
</organism>
<protein>
    <submittedName>
        <fullName evidence="2">Uncharacterized protein</fullName>
    </submittedName>
</protein>
<name>A0A132B9S6_MOLSC</name>
<evidence type="ECO:0000256" key="1">
    <source>
        <dbReference type="SAM" id="MobiDB-lite"/>
    </source>
</evidence>
<feature type="region of interest" description="Disordered" evidence="1">
    <location>
        <begin position="130"/>
        <end position="177"/>
    </location>
</feature>
<accession>A0A132B9S6</accession>
<dbReference type="GeneID" id="28823316"/>
<feature type="compositionally biased region" description="Low complexity" evidence="1">
    <location>
        <begin position="167"/>
        <end position="177"/>
    </location>
</feature>
<gene>
    <name evidence="2" type="ORF">LY89DRAFT_676495</name>
</gene>
<keyword evidence="3" id="KW-1185">Reference proteome</keyword>
<dbReference type="RefSeq" id="XP_018063486.1">
    <property type="nucleotide sequence ID" value="XM_018213590.1"/>
</dbReference>
<sequence>MSSPNGPDSAISNLCSSFLAHNVETKIVEKLGEAQCNTCYDVWYIIAICVMVLLWIKFHSEGRKQAIQELRNMPSYKLHDRLEEMYREEVASEKEVVQYIDRYHRVSHEDDSVRMRRTITIVEDLSRTNLPAVNPSREERATSPTVNPRTRRRNNSPVNANRRSRRSQTGSQSHTHSSLCNLFLHTNLSTSATESRSAPDLSLRQEEAARLVNPNTFRNSNNTSTAEISFESEDLETPPPYSPIIESVDDNDDDSDPEEYEIAHP</sequence>